<reference evidence="1" key="1">
    <citation type="submission" date="2023-04" db="EMBL/GenBank/DDBJ databases">
        <title>Draft Genome sequencing of Naganishia species isolated from polar environments using Oxford Nanopore Technology.</title>
        <authorList>
            <person name="Leo P."/>
            <person name="Venkateswaran K."/>
        </authorList>
    </citation>
    <scope>NUCLEOTIDE SEQUENCE</scope>
    <source>
        <strain evidence="1">DBVPG 5303</strain>
    </source>
</reference>
<sequence length="407" mass="45125">MQSIKRTLSPIHVDGFLNDEQTQQVCPRNKIYAPGQLVSGVARVKQDDMASVGKIWVELVGEQMTQIGETMINPEYRPHRQLSKTFFRQQQDLSVTTPREILGDFAYFSFGMSIPEYDMYGCDAEQASSADAVHKPLPPSLMILAGSLGRPAAYTPWSSMSWSSPQQAPAPPSNWATYRPTEIWKRSEAGMVATSTGFLKSLLKRKEDGPSQEIKVALCVPHVPSWPKDAQIPFHFTITATSTAQPDPNLPNTLNLSSVAVDFQLRQMIRVVAKGETEDHGTIRHSSTTWNGVDGKHVEKDFSAGERAAWTLDWAYNKELGLWESTRIIVGCFEVAMLPSFINGGLSVKYGLKVELSQPTTKSRQTFSLLQPVISSGFRNGLPVYDEGETIVPPAYWETDALPEKSG</sequence>
<evidence type="ECO:0000313" key="2">
    <source>
        <dbReference type="Proteomes" id="UP001234202"/>
    </source>
</evidence>
<name>A0ACC2WYN1_9TREE</name>
<dbReference type="Proteomes" id="UP001234202">
    <property type="component" value="Unassembled WGS sequence"/>
</dbReference>
<gene>
    <name evidence="1" type="ORF">QFC24_006786</name>
</gene>
<organism evidence="1 2">
    <name type="scientific">Naganishia onofrii</name>
    <dbReference type="NCBI Taxonomy" id="1851511"/>
    <lineage>
        <taxon>Eukaryota</taxon>
        <taxon>Fungi</taxon>
        <taxon>Dikarya</taxon>
        <taxon>Basidiomycota</taxon>
        <taxon>Agaricomycotina</taxon>
        <taxon>Tremellomycetes</taxon>
        <taxon>Filobasidiales</taxon>
        <taxon>Filobasidiaceae</taxon>
        <taxon>Naganishia</taxon>
    </lineage>
</organism>
<keyword evidence="2" id="KW-1185">Reference proteome</keyword>
<evidence type="ECO:0000313" key="1">
    <source>
        <dbReference type="EMBL" id="KAJ9116269.1"/>
    </source>
</evidence>
<accession>A0ACC2WYN1</accession>
<protein>
    <submittedName>
        <fullName evidence="1">Uncharacterized protein</fullName>
    </submittedName>
</protein>
<comment type="caution">
    <text evidence="1">The sequence shown here is derived from an EMBL/GenBank/DDBJ whole genome shotgun (WGS) entry which is preliminary data.</text>
</comment>
<proteinExistence type="predicted"/>
<dbReference type="EMBL" id="JASBWV010000038">
    <property type="protein sequence ID" value="KAJ9116269.1"/>
    <property type="molecule type" value="Genomic_DNA"/>
</dbReference>